<name>A0ACD4NRA6_9HYPH</name>
<reference evidence="1" key="1">
    <citation type="submission" date="2022-11" db="EMBL/GenBank/DDBJ databases">
        <title>beta-Carotene-producing bacterium, Jeongeuplla avenae sp. nov., alleviates the salt stress of Arabidopsis seedlings.</title>
        <authorList>
            <person name="Jiang L."/>
            <person name="Lee J."/>
        </authorList>
    </citation>
    <scope>NUCLEOTIDE SEQUENCE</scope>
    <source>
        <strain evidence="1">DY_R2A_6</strain>
    </source>
</reference>
<dbReference type="EMBL" id="CP113520">
    <property type="protein sequence ID" value="WAJ29445.1"/>
    <property type="molecule type" value="Genomic_DNA"/>
</dbReference>
<evidence type="ECO:0000313" key="1">
    <source>
        <dbReference type="EMBL" id="WAJ29445.1"/>
    </source>
</evidence>
<accession>A0ACD4NRA6</accession>
<sequence>MTKDGILSTFGAGSSRVDADVRERSSPFPGMLRPAGRIDGIACRGARAMLGLSQTELCRLAECGRNLLNEFEGSGHVPRASSVARIRTALEMAGAIFLDAGDGTILVGVSGSSKPVAMGSPSAATEA</sequence>
<protein>
    <submittedName>
        <fullName evidence="1">Uncharacterized protein</fullName>
    </submittedName>
</protein>
<gene>
    <name evidence="1" type="ORF">OXU80_04190</name>
</gene>
<dbReference type="Proteomes" id="UP001163223">
    <property type="component" value="Chromosome"/>
</dbReference>
<evidence type="ECO:0000313" key="2">
    <source>
        <dbReference type="Proteomes" id="UP001163223"/>
    </source>
</evidence>
<proteinExistence type="predicted"/>
<keyword evidence="2" id="KW-1185">Reference proteome</keyword>
<organism evidence="1 2">
    <name type="scientific">Antarcticirhabdus aurantiaca</name>
    <dbReference type="NCBI Taxonomy" id="2606717"/>
    <lineage>
        <taxon>Bacteria</taxon>
        <taxon>Pseudomonadati</taxon>
        <taxon>Pseudomonadota</taxon>
        <taxon>Alphaproteobacteria</taxon>
        <taxon>Hyphomicrobiales</taxon>
        <taxon>Aurantimonadaceae</taxon>
        <taxon>Antarcticirhabdus</taxon>
    </lineage>
</organism>